<dbReference type="EMBL" id="VSWC01000092">
    <property type="protein sequence ID" value="KAA1090982.1"/>
    <property type="molecule type" value="Genomic_DNA"/>
</dbReference>
<name>A0A5B0NQN3_PUCGR</name>
<dbReference type="AlphaFoldDB" id="A0A5B0NQN3"/>
<protein>
    <submittedName>
        <fullName evidence="1">Uncharacterized protein</fullName>
    </submittedName>
</protein>
<evidence type="ECO:0000313" key="4">
    <source>
        <dbReference type="Proteomes" id="UP000325313"/>
    </source>
</evidence>
<proteinExistence type="predicted"/>
<sequence>MIKSLIADYESLSDGTFSQATVTESLLSAHRYIVRQARDMSPRVTSSWTSGILVQNAPNPVLGYFSADAYSEFGADPPPVYKSASPSSLSLASTRLLSRSSLAKPTRVLSAGWAHRVFSRTPEAGGWFPIHSIKNIFYNQEPQLDISSDHMYLVREAVSPTTSSYNDHLRDQTDILTASSSQLDGDDEYDVVRLREADKQNRSNKPFDM</sequence>
<evidence type="ECO:0000313" key="2">
    <source>
        <dbReference type="EMBL" id="KAA1125558.1"/>
    </source>
</evidence>
<keyword evidence="3" id="KW-1185">Reference proteome</keyword>
<dbReference type="Proteomes" id="UP000324748">
    <property type="component" value="Unassembled WGS sequence"/>
</dbReference>
<comment type="caution">
    <text evidence="1">The sequence shown here is derived from an EMBL/GenBank/DDBJ whole genome shotgun (WGS) entry which is preliminary data.</text>
</comment>
<accession>A0A5B0NQN3</accession>
<dbReference type="EMBL" id="VDEP01000177">
    <property type="protein sequence ID" value="KAA1125558.1"/>
    <property type="molecule type" value="Genomic_DNA"/>
</dbReference>
<reference evidence="3 4" key="1">
    <citation type="submission" date="2019-05" db="EMBL/GenBank/DDBJ databases">
        <title>Emergence of the Ug99 lineage of the wheat stem rust pathogen through somatic hybridization.</title>
        <authorList>
            <person name="Li F."/>
            <person name="Upadhyaya N.M."/>
            <person name="Sperschneider J."/>
            <person name="Matny O."/>
            <person name="Nguyen-Phuc H."/>
            <person name="Mago R."/>
            <person name="Raley C."/>
            <person name="Miller M.E."/>
            <person name="Silverstein K.A.T."/>
            <person name="Henningsen E."/>
            <person name="Hirsch C.D."/>
            <person name="Visser B."/>
            <person name="Pretorius Z.A."/>
            <person name="Steffenson B.J."/>
            <person name="Schwessinger B."/>
            <person name="Dodds P.N."/>
            <person name="Figueroa M."/>
        </authorList>
    </citation>
    <scope>NUCLEOTIDE SEQUENCE [LARGE SCALE GENOMIC DNA]</scope>
    <source>
        <strain evidence="1">21-0</strain>
        <strain evidence="2 4">Ug99</strain>
    </source>
</reference>
<gene>
    <name evidence="1" type="ORF">PGT21_019860</name>
    <name evidence="2" type="ORF">PGTUg99_019541</name>
</gene>
<dbReference type="Proteomes" id="UP000325313">
    <property type="component" value="Unassembled WGS sequence"/>
</dbReference>
<evidence type="ECO:0000313" key="3">
    <source>
        <dbReference type="Proteomes" id="UP000324748"/>
    </source>
</evidence>
<organism evidence="1 3">
    <name type="scientific">Puccinia graminis f. sp. tritici</name>
    <dbReference type="NCBI Taxonomy" id="56615"/>
    <lineage>
        <taxon>Eukaryota</taxon>
        <taxon>Fungi</taxon>
        <taxon>Dikarya</taxon>
        <taxon>Basidiomycota</taxon>
        <taxon>Pucciniomycotina</taxon>
        <taxon>Pucciniomycetes</taxon>
        <taxon>Pucciniales</taxon>
        <taxon>Pucciniaceae</taxon>
        <taxon>Puccinia</taxon>
    </lineage>
</organism>
<evidence type="ECO:0000313" key="1">
    <source>
        <dbReference type="EMBL" id="KAA1090982.1"/>
    </source>
</evidence>